<dbReference type="Gene3D" id="3.40.390.10">
    <property type="entry name" value="Collagenase (Catalytic Domain)"/>
    <property type="match status" value="1"/>
</dbReference>
<reference evidence="1" key="1">
    <citation type="submission" date="2019-11" db="UniProtKB">
        <authorList>
            <consortium name="WormBaseParasite"/>
        </authorList>
    </citation>
    <scope>IDENTIFICATION</scope>
    <source>
        <strain evidence="1">Puerto Rican</strain>
    </source>
</reference>
<accession>A0A5K4EQP2</accession>
<organism evidence="1">
    <name type="scientific">Schistosoma mansoni</name>
    <name type="common">Blood fluke</name>
    <dbReference type="NCBI Taxonomy" id="6183"/>
    <lineage>
        <taxon>Eukaryota</taxon>
        <taxon>Metazoa</taxon>
        <taxon>Spiralia</taxon>
        <taxon>Lophotrochozoa</taxon>
        <taxon>Platyhelminthes</taxon>
        <taxon>Trematoda</taxon>
        <taxon>Digenea</taxon>
        <taxon>Strigeidida</taxon>
        <taxon>Schistosomatoidea</taxon>
        <taxon>Schistosomatidae</taxon>
        <taxon>Schistosoma</taxon>
    </lineage>
</organism>
<dbReference type="STRING" id="6183.A0A5K4EQP2"/>
<evidence type="ECO:0000313" key="1">
    <source>
        <dbReference type="WBParaSite" id="Smp_146730.3"/>
    </source>
</evidence>
<dbReference type="ExpressionAtlas" id="A0A5K4EQP2">
    <property type="expression patterns" value="baseline"/>
</dbReference>
<dbReference type="SUPFAM" id="SSF55486">
    <property type="entry name" value="Metalloproteases ('zincins'), catalytic domain"/>
    <property type="match status" value="1"/>
</dbReference>
<dbReference type="GO" id="GO:0008237">
    <property type="term" value="F:metallopeptidase activity"/>
    <property type="evidence" value="ECO:0007669"/>
    <property type="project" value="InterPro"/>
</dbReference>
<dbReference type="WBParaSite" id="Smp_146730.3">
    <property type="protein sequence ID" value="Smp_146730.3"/>
    <property type="gene ID" value="Smp_146730"/>
</dbReference>
<dbReference type="InterPro" id="IPR024079">
    <property type="entry name" value="MetalloPept_cat_dom_sf"/>
</dbReference>
<name>A0A5K4EQP2_SCHMA</name>
<dbReference type="AlphaFoldDB" id="A0A5K4EQP2"/>
<protein>
    <submittedName>
        <fullName evidence="1">ADAMTS14 peptidase (M12 family)</fullName>
    </submittedName>
</protein>
<proteinExistence type="predicted"/>
<dbReference type="InParanoid" id="A0A5K4EQP2"/>
<sequence>MIMKLLRSIFITLNNIIPINLLYQQLTTILVLVTILYINNSNELHLSTDDTLEGWSTYKKSISQKVNSQMNNNGEQNYWIETLVFADHTVMNRFSNKTIAEDYVKTLMRMTDELFHHPSLGVNMSLVVQDIIWVSEAEVS</sequence>